<accession>A0AAD4H052</accession>
<name>A0AAD4H052_9FUNG</name>
<evidence type="ECO:0000313" key="1">
    <source>
        <dbReference type="EMBL" id="KAG0248762.1"/>
    </source>
</evidence>
<feature type="non-terminal residue" evidence="1">
    <location>
        <position position="78"/>
    </location>
</feature>
<dbReference type="Proteomes" id="UP001194580">
    <property type="component" value="Unassembled WGS sequence"/>
</dbReference>
<sequence>MNRLRVKLQEDRKRAAADKATTRNDLQRLFRKWQELRYKAQLKDEMPASIKVDLDDPSTMLFSYTSTSECDDVDGNEY</sequence>
<dbReference type="EMBL" id="JAAAIL010003950">
    <property type="protein sequence ID" value="KAG0248762.1"/>
    <property type="molecule type" value="Genomic_DNA"/>
</dbReference>
<comment type="caution">
    <text evidence="1">The sequence shown here is derived from an EMBL/GenBank/DDBJ whole genome shotgun (WGS) entry which is preliminary data.</text>
</comment>
<gene>
    <name evidence="1" type="ORF">BGZ95_007869</name>
</gene>
<evidence type="ECO:0000313" key="2">
    <source>
        <dbReference type="Proteomes" id="UP001194580"/>
    </source>
</evidence>
<reference evidence="1" key="1">
    <citation type="journal article" date="2020" name="Fungal Divers.">
        <title>Resolving the Mortierellaceae phylogeny through synthesis of multi-gene phylogenetics and phylogenomics.</title>
        <authorList>
            <person name="Vandepol N."/>
            <person name="Liber J."/>
            <person name="Desiro A."/>
            <person name="Na H."/>
            <person name="Kennedy M."/>
            <person name="Barry K."/>
            <person name="Grigoriev I.V."/>
            <person name="Miller A.N."/>
            <person name="O'Donnell K."/>
            <person name="Stajich J.E."/>
            <person name="Bonito G."/>
        </authorList>
    </citation>
    <scope>NUCLEOTIDE SEQUENCE</scope>
    <source>
        <strain evidence="1">NRRL 28262</strain>
    </source>
</reference>
<dbReference type="AlphaFoldDB" id="A0AAD4H052"/>
<proteinExistence type="predicted"/>
<keyword evidence="2" id="KW-1185">Reference proteome</keyword>
<organism evidence="1 2">
    <name type="scientific">Linnemannia exigua</name>
    <dbReference type="NCBI Taxonomy" id="604196"/>
    <lineage>
        <taxon>Eukaryota</taxon>
        <taxon>Fungi</taxon>
        <taxon>Fungi incertae sedis</taxon>
        <taxon>Mucoromycota</taxon>
        <taxon>Mortierellomycotina</taxon>
        <taxon>Mortierellomycetes</taxon>
        <taxon>Mortierellales</taxon>
        <taxon>Mortierellaceae</taxon>
        <taxon>Linnemannia</taxon>
    </lineage>
</organism>
<protein>
    <submittedName>
        <fullName evidence="1">Uncharacterized protein</fullName>
    </submittedName>
</protein>